<dbReference type="NCBIfam" id="TIGR01549">
    <property type="entry name" value="HAD-SF-IA-v1"/>
    <property type="match status" value="1"/>
</dbReference>
<dbReference type="GO" id="GO:0008967">
    <property type="term" value="F:phosphoglycolate phosphatase activity"/>
    <property type="evidence" value="ECO:0007669"/>
    <property type="project" value="TreeGrafter"/>
</dbReference>
<dbReference type="SUPFAM" id="SSF56784">
    <property type="entry name" value="HAD-like"/>
    <property type="match status" value="1"/>
</dbReference>
<reference evidence="3" key="1">
    <citation type="journal article" date="2014" name="Int. J. Syst. Evol. Microbiol.">
        <title>Complete genome sequence of Corynebacterium casei LMG S-19264T (=DSM 44701T), isolated from a smear-ripened cheese.</title>
        <authorList>
            <consortium name="US DOE Joint Genome Institute (JGI-PGF)"/>
            <person name="Walter F."/>
            <person name="Albersmeier A."/>
            <person name="Kalinowski J."/>
            <person name="Ruckert C."/>
        </authorList>
    </citation>
    <scope>NUCLEOTIDE SEQUENCE</scope>
    <source>
        <strain evidence="3">CGMCC 1.12408</strain>
    </source>
</reference>
<dbReference type="Gene3D" id="3.40.50.1000">
    <property type="entry name" value="HAD superfamily/HAD-like"/>
    <property type="match status" value="1"/>
</dbReference>
<dbReference type="CDD" id="cd02616">
    <property type="entry name" value="HAD_PPase"/>
    <property type="match status" value="1"/>
</dbReference>
<dbReference type="SFLD" id="SFLDG01135">
    <property type="entry name" value="C1.5.6:_HAD__Beta-PGM__Phospha"/>
    <property type="match status" value="1"/>
</dbReference>
<dbReference type="AlphaFoldDB" id="A0A916RSD4"/>
<organism evidence="3 4">
    <name type="scientific">Ornithinibacillus halotolerans</name>
    <dbReference type="NCBI Taxonomy" id="1274357"/>
    <lineage>
        <taxon>Bacteria</taxon>
        <taxon>Bacillati</taxon>
        <taxon>Bacillota</taxon>
        <taxon>Bacilli</taxon>
        <taxon>Bacillales</taxon>
        <taxon>Bacillaceae</taxon>
        <taxon>Ornithinibacillus</taxon>
    </lineage>
</organism>
<dbReference type="InterPro" id="IPR050155">
    <property type="entry name" value="HAD-like_hydrolase_sf"/>
</dbReference>
<dbReference type="SFLD" id="SFLDG01129">
    <property type="entry name" value="C1.5:_HAD__Beta-PGM__Phosphata"/>
    <property type="match status" value="1"/>
</dbReference>
<accession>A0A916RSD4</accession>
<dbReference type="GO" id="GO:0005829">
    <property type="term" value="C:cytosol"/>
    <property type="evidence" value="ECO:0007669"/>
    <property type="project" value="TreeGrafter"/>
</dbReference>
<evidence type="ECO:0000256" key="2">
    <source>
        <dbReference type="ARBA" id="ARBA00022842"/>
    </source>
</evidence>
<keyword evidence="4" id="KW-1185">Reference proteome</keyword>
<protein>
    <submittedName>
        <fullName evidence="3">Pyrophosphatase PpaX</fullName>
    </submittedName>
</protein>
<dbReference type="InterPro" id="IPR023198">
    <property type="entry name" value="PGP-like_dom2"/>
</dbReference>
<dbReference type="EMBL" id="BMEY01000003">
    <property type="protein sequence ID" value="GGA67372.1"/>
    <property type="molecule type" value="Genomic_DNA"/>
</dbReference>
<dbReference type="NCBIfam" id="NF009804">
    <property type="entry name" value="PRK13288.1"/>
    <property type="match status" value="1"/>
</dbReference>
<dbReference type="GO" id="GO:0006281">
    <property type="term" value="P:DNA repair"/>
    <property type="evidence" value="ECO:0007669"/>
    <property type="project" value="TreeGrafter"/>
</dbReference>
<dbReference type="Proteomes" id="UP000613512">
    <property type="component" value="Unassembled WGS sequence"/>
</dbReference>
<dbReference type="Gene3D" id="1.10.150.240">
    <property type="entry name" value="Putative phosphatase, domain 2"/>
    <property type="match status" value="1"/>
</dbReference>
<dbReference type="InterPro" id="IPR006439">
    <property type="entry name" value="HAD-SF_hydro_IA"/>
</dbReference>
<dbReference type="PANTHER" id="PTHR43434">
    <property type="entry name" value="PHOSPHOGLYCOLATE PHOSPHATASE"/>
    <property type="match status" value="1"/>
</dbReference>
<comment type="caution">
    <text evidence="3">The sequence shown here is derived from an EMBL/GenBank/DDBJ whole genome shotgun (WGS) entry which is preliminary data.</text>
</comment>
<dbReference type="Pfam" id="PF13419">
    <property type="entry name" value="HAD_2"/>
    <property type="match status" value="1"/>
</dbReference>
<dbReference type="NCBIfam" id="TIGR01509">
    <property type="entry name" value="HAD-SF-IA-v3"/>
    <property type="match status" value="1"/>
</dbReference>
<keyword evidence="1" id="KW-0378">Hydrolase</keyword>
<name>A0A916RSD4_9BACI</name>
<dbReference type="FunFam" id="3.40.50.1000:FF:000022">
    <property type="entry name" value="Phosphoglycolate phosphatase"/>
    <property type="match status" value="1"/>
</dbReference>
<evidence type="ECO:0000256" key="1">
    <source>
        <dbReference type="ARBA" id="ARBA00022801"/>
    </source>
</evidence>
<sequence length="211" mass="23875">MNIRTILFDLDGTLIDTNELINESFLYTFNKFGLEFTREELLSFNGPSLQQTFEQIDLDKAEAMITTYKQHNIAHHDEYVEAFPNVKETLTILKEHGIKLGIVTSKIRDTAIRGLKITGIYEFFETIIAIDDVSNPKPHPEPILSAMKNLNADPTSTLMVGDNHHDIDAGHNANVLTAGVAWSLKGEETLLTYKPTYMLHDMKDLLEILEV</sequence>
<dbReference type="RefSeq" id="WP_188383492.1">
    <property type="nucleotide sequence ID" value="NZ_BMEY01000003.1"/>
</dbReference>
<keyword evidence="2" id="KW-0460">Magnesium</keyword>
<evidence type="ECO:0000313" key="3">
    <source>
        <dbReference type="EMBL" id="GGA67372.1"/>
    </source>
</evidence>
<proteinExistence type="predicted"/>
<dbReference type="PANTHER" id="PTHR43434:SF26">
    <property type="entry name" value="PYROPHOSPHATASE PPAX"/>
    <property type="match status" value="1"/>
</dbReference>
<dbReference type="InterPro" id="IPR036412">
    <property type="entry name" value="HAD-like_sf"/>
</dbReference>
<dbReference type="InterPro" id="IPR041492">
    <property type="entry name" value="HAD_2"/>
</dbReference>
<dbReference type="SFLD" id="SFLDS00003">
    <property type="entry name" value="Haloacid_Dehalogenase"/>
    <property type="match status" value="1"/>
</dbReference>
<dbReference type="PRINTS" id="PR00413">
    <property type="entry name" value="HADHALOGNASE"/>
</dbReference>
<gene>
    <name evidence="3" type="primary">ppaX</name>
    <name evidence="3" type="ORF">GCM10008025_09060</name>
</gene>
<reference evidence="3" key="2">
    <citation type="submission" date="2020-09" db="EMBL/GenBank/DDBJ databases">
        <authorList>
            <person name="Sun Q."/>
            <person name="Zhou Y."/>
        </authorList>
    </citation>
    <scope>NUCLEOTIDE SEQUENCE</scope>
    <source>
        <strain evidence="3">CGMCC 1.12408</strain>
    </source>
</reference>
<dbReference type="InterPro" id="IPR023214">
    <property type="entry name" value="HAD_sf"/>
</dbReference>
<evidence type="ECO:0000313" key="4">
    <source>
        <dbReference type="Proteomes" id="UP000613512"/>
    </source>
</evidence>